<organism evidence="2 3">
    <name type="scientific">Altericroceibacterium spongiae</name>
    <dbReference type="NCBI Taxonomy" id="2320269"/>
    <lineage>
        <taxon>Bacteria</taxon>
        <taxon>Pseudomonadati</taxon>
        <taxon>Pseudomonadota</taxon>
        <taxon>Alphaproteobacteria</taxon>
        <taxon>Sphingomonadales</taxon>
        <taxon>Erythrobacteraceae</taxon>
        <taxon>Altericroceibacterium</taxon>
    </lineage>
</organism>
<accession>A0A420EK33</accession>
<feature type="compositionally biased region" description="Low complexity" evidence="1">
    <location>
        <begin position="80"/>
        <end position="109"/>
    </location>
</feature>
<dbReference type="Proteomes" id="UP000284395">
    <property type="component" value="Unassembled WGS sequence"/>
</dbReference>
<protein>
    <submittedName>
        <fullName evidence="2">Uncharacterized protein</fullName>
    </submittedName>
</protein>
<dbReference type="EMBL" id="RAPF01000004">
    <property type="protein sequence ID" value="RKF21033.1"/>
    <property type="molecule type" value="Genomic_DNA"/>
</dbReference>
<sequence length="109" mass="10720">MKMPGMTTRFCIAAALLAGLSACGDKPSSEETQGTASGEVLEGTISDSMIASDKLTSQPPHLEVKVSNGGSASQGDAADENATAAAAADSAAEAAEVAEGAESATENDD</sequence>
<name>A0A420EK33_9SPHN</name>
<evidence type="ECO:0000256" key="1">
    <source>
        <dbReference type="SAM" id="MobiDB-lite"/>
    </source>
</evidence>
<gene>
    <name evidence="2" type="ORF">D6851_08790</name>
</gene>
<feature type="region of interest" description="Disordered" evidence="1">
    <location>
        <begin position="22"/>
        <end position="109"/>
    </location>
</feature>
<reference evidence="2 3" key="1">
    <citation type="submission" date="2018-09" db="EMBL/GenBank/DDBJ databases">
        <title>Altererythrobacter spongiae sp. nov., isolated from a marine sponge.</title>
        <authorList>
            <person name="Zhuang L."/>
            <person name="Luo L."/>
        </authorList>
    </citation>
    <scope>NUCLEOTIDE SEQUENCE [LARGE SCALE GENOMIC DNA]</scope>
    <source>
        <strain evidence="2 3">HN-Y73</strain>
    </source>
</reference>
<evidence type="ECO:0000313" key="2">
    <source>
        <dbReference type="EMBL" id="RKF21033.1"/>
    </source>
</evidence>
<evidence type="ECO:0000313" key="3">
    <source>
        <dbReference type="Proteomes" id="UP000284395"/>
    </source>
</evidence>
<feature type="compositionally biased region" description="Polar residues" evidence="1">
    <location>
        <begin position="45"/>
        <end position="59"/>
    </location>
</feature>
<keyword evidence="3" id="KW-1185">Reference proteome</keyword>
<dbReference type="PROSITE" id="PS51257">
    <property type="entry name" value="PROKAR_LIPOPROTEIN"/>
    <property type="match status" value="1"/>
</dbReference>
<comment type="caution">
    <text evidence="2">The sequence shown here is derived from an EMBL/GenBank/DDBJ whole genome shotgun (WGS) entry which is preliminary data.</text>
</comment>
<proteinExistence type="predicted"/>
<dbReference type="AlphaFoldDB" id="A0A420EK33"/>